<dbReference type="AlphaFoldDB" id="A0A3S0QZY3"/>
<proteinExistence type="predicted"/>
<dbReference type="PROSITE" id="PS51402">
    <property type="entry name" value="CATALASE_3"/>
    <property type="match status" value="1"/>
</dbReference>
<accession>A0A3S0QZY3</accession>
<organism evidence="2 3">
    <name type="scientific">Halomonas nitroreducens</name>
    <dbReference type="NCBI Taxonomy" id="447425"/>
    <lineage>
        <taxon>Bacteria</taxon>
        <taxon>Pseudomonadati</taxon>
        <taxon>Pseudomonadota</taxon>
        <taxon>Gammaproteobacteria</taxon>
        <taxon>Oceanospirillales</taxon>
        <taxon>Halomonadaceae</taxon>
        <taxon>Halomonas</taxon>
    </lineage>
</organism>
<sequence length="372" mass="41129">MKASRPDRDRRVLHAGLALMLAGLAGCGDADPPLVIAEERASPAEPRLEAEMTESILAHYRRQRTAHPERPIPRFNQPKTLACPAAMLRVPELPEQLARGLFARPGEYPATLRFANATRQDDREPDLRGLSIRVEDVPGASGVDGTPGRQDFLLNSHPVLFAGTPEDFHAFVEAVTGERMWWYFLTHPRSLWIAWRARGQPNSLLNMTFWSTTPYRYGKGEAVKYAVRPCDDDTSPAEAPAGDGDPDFLRHAMAERLSEGSACLALQVQFQQDPERMPIEDASVAWDETRSPFHTVARLTLPAQRVEDPAALSRCEGMAFNPWNGHPDHRPLGGINRVRRGIYEAVGALRTEHHASLVSPGEAGRHPTGGSP</sequence>
<comment type="caution">
    <text evidence="2">The sequence shown here is derived from an EMBL/GenBank/DDBJ whole genome shotgun (WGS) entry which is preliminary data.</text>
</comment>
<evidence type="ECO:0008006" key="4">
    <source>
        <dbReference type="Google" id="ProtNLM"/>
    </source>
</evidence>
<dbReference type="PROSITE" id="PS51257">
    <property type="entry name" value="PROKAR_LIPOPROTEIN"/>
    <property type="match status" value="1"/>
</dbReference>
<protein>
    <recommendedName>
        <fullName evidence="4">Catalase</fullName>
    </recommendedName>
</protein>
<dbReference type="GO" id="GO:0006979">
    <property type="term" value="P:response to oxidative stress"/>
    <property type="evidence" value="ECO:0007669"/>
    <property type="project" value="InterPro"/>
</dbReference>
<gene>
    <name evidence="2" type="ORF">EKG36_15755</name>
</gene>
<name>A0A3S0QZY3_9GAMM</name>
<dbReference type="GO" id="GO:0020037">
    <property type="term" value="F:heme binding"/>
    <property type="evidence" value="ECO:0007669"/>
    <property type="project" value="InterPro"/>
</dbReference>
<dbReference type="GO" id="GO:0004096">
    <property type="term" value="F:catalase activity"/>
    <property type="evidence" value="ECO:0007669"/>
    <property type="project" value="InterPro"/>
</dbReference>
<keyword evidence="3" id="KW-1185">Reference proteome</keyword>
<dbReference type="Gene3D" id="2.40.180.10">
    <property type="entry name" value="Catalase core domain"/>
    <property type="match status" value="1"/>
</dbReference>
<feature type="region of interest" description="Disordered" evidence="1">
    <location>
        <begin position="353"/>
        <end position="372"/>
    </location>
</feature>
<dbReference type="Proteomes" id="UP000267400">
    <property type="component" value="Unassembled WGS sequence"/>
</dbReference>
<dbReference type="EMBL" id="RXNS01000016">
    <property type="protein sequence ID" value="RTR00462.1"/>
    <property type="molecule type" value="Genomic_DNA"/>
</dbReference>
<evidence type="ECO:0000313" key="3">
    <source>
        <dbReference type="Proteomes" id="UP000267400"/>
    </source>
</evidence>
<evidence type="ECO:0000256" key="1">
    <source>
        <dbReference type="SAM" id="MobiDB-lite"/>
    </source>
</evidence>
<dbReference type="SUPFAM" id="SSF56634">
    <property type="entry name" value="Heme-dependent catalase-like"/>
    <property type="match status" value="1"/>
</dbReference>
<dbReference type="InterPro" id="IPR018028">
    <property type="entry name" value="Catalase"/>
</dbReference>
<dbReference type="RefSeq" id="WP_126485813.1">
    <property type="nucleotide sequence ID" value="NZ_RXNS01000016.1"/>
</dbReference>
<reference evidence="2 3" key="1">
    <citation type="submission" date="2018-12" db="EMBL/GenBank/DDBJ databases">
        <authorList>
            <person name="Yu L."/>
        </authorList>
    </citation>
    <scope>NUCLEOTIDE SEQUENCE [LARGE SCALE GENOMIC DNA]</scope>
    <source>
        <strain evidence="2 3">11S</strain>
    </source>
</reference>
<evidence type="ECO:0000313" key="2">
    <source>
        <dbReference type="EMBL" id="RTR00462.1"/>
    </source>
</evidence>
<dbReference type="InterPro" id="IPR020835">
    <property type="entry name" value="Catalase_sf"/>
</dbReference>
<dbReference type="OrthoDB" id="9781066at2"/>